<dbReference type="EMBL" id="VBQZ03000050">
    <property type="protein sequence ID" value="MXQ88871.1"/>
    <property type="molecule type" value="Genomic_DNA"/>
</dbReference>
<feature type="compositionally biased region" description="Basic and acidic residues" evidence="1">
    <location>
        <begin position="115"/>
        <end position="126"/>
    </location>
</feature>
<reference evidence="2" key="1">
    <citation type="submission" date="2019-10" db="EMBL/GenBank/DDBJ databases">
        <title>The sequence and de novo assembly of the wild yak genome.</title>
        <authorList>
            <person name="Liu Y."/>
        </authorList>
    </citation>
    <scope>NUCLEOTIDE SEQUENCE [LARGE SCALE GENOMIC DNA]</scope>
    <source>
        <strain evidence="2">WY2019</strain>
    </source>
</reference>
<sequence>MRSLKESIDLKIQMDALEVGSRQQNGILPGPTVLSVKLQIFPSSVDISDKASFVWAIGGVTETLRVRTFQYTVMFVNGMQYKKMERLFSPLPVDLDWKPKEKKLQQKNQRQSNKSTDEIPRNHDSPLRTIGKHNTRNGSASGVTSEG</sequence>
<organism evidence="2 3">
    <name type="scientific">Bos mutus</name>
    <name type="common">wild yak</name>
    <dbReference type="NCBI Taxonomy" id="72004"/>
    <lineage>
        <taxon>Eukaryota</taxon>
        <taxon>Metazoa</taxon>
        <taxon>Chordata</taxon>
        <taxon>Craniata</taxon>
        <taxon>Vertebrata</taxon>
        <taxon>Euteleostomi</taxon>
        <taxon>Mammalia</taxon>
        <taxon>Eutheria</taxon>
        <taxon>Laurasiatheria</taxon>
        <taxon>Artiodactyla</taxon>
        <taxon>Ruminantia</taxon>
        <taxon>Pecora</taxon>
        <taxon>Bovidae</taxon>
        <taxon>Bovinae</taxon>
        <taxon>Bos</taxon>
    </lineage>
</organism>
<feature type="region of interest" description="Disordered" evidence="1">
    <location>
        <begin position="99"/>
        <end position="147"/>
    </location>
</feature>
<evidence type="ECO:0000256" key="1">
    <source>
        <dbReference type="SAM" id="MobiDB-lite"/>
    </source>
</evidence>
<proteinExistence type="predicted"/>
<feature type="compositionally biased region" description="Polar residues" evidence="1">
    <location>
        <begin position="136"/>
        <end position="147"/>
    </location>
</feature>
<name>A0A6B0RIW5_9CETA</name>
<evidence type="ECO:0000313" key="3">
    <source>
        <dbReference type="Proteomes" id="UP000322234"/>
    </source>
</evidence>
<dbReference type="Proteomes" id="UP000322234">
    <property type="component" value="Unassembled WGS sequence"/>
</dbReference>
<comment type="caution">
    <text evidence="2">The sequence shown here is derived from an EMBL/GenBank/DDBJ whole genome shotgun (WGS) entry which is preliminary data.</text>
</comment>
<gene>
    <name evidence="2" type="ORF">E5288_WYG012226</name>
</gene>
<dbReference type="AlphaFoldDB" id="A0A6B0RIW5"/>
<keyword evidence="3" id="KW-1185">Reference proteome</keyword>
<protein>
    <submittedName>
        <fullName evidence="2">Uncharacterized protein</fullName>
    </submittedName>
</protein>
<evidence type="ECO:0000313" key="2">
    <source>
        <dbReference type="EMBL" id="MXQ88871.1"/>
    </source>
</evidence>
<accession>A0A6B0RIW5</accession>